<dbReference type="Proteomes" id="UP000030588">
    <property type="component" value="Unassembled WGS sequence"/>
</dbReference>
<name>A0A0A6VC80_9BACI</name>
<dbReference type="RefSeq" id="WP_025726688.1">
    <property type="nucleotide sequence ID" value="NZ_JBCNGA010000081.1"/>
</dbReference>
<evidence type="ECO:0000256" key="1">
    <source>
        <dbReference type="SAM" id="MobiDB-lite"/>
    </source>
</evidence>
<comment type="caution">
    <text evidence="2">The sequence shown here is derived from an EMBL/GenBank/DDBJ whole genome shotgun (WGS) entry which is preliminary data.</text>
</comment>
<feature type="compositionally biased region" description="Low complexity" evidence="1">
    <location>
        <begin position="175"/>
        <end position="198"/>
    </location>
</feature>
<evidence type="ECO:0008006" key="4">
    <source>
        <dbReference type="Google" id="ProtNLM"/>
    </source>
</evidence>
<dbReference type="InterPro" id="IPR025571">
    <property type="entry name" value="YqfQ"/>
</dbReference>
<dbReference type="Pfam" id="PF14181">
    <property type="entry name" value="YqfQ"/>
    <property type="match status" value="1"/>
</dbReference>
<dbReference type="OrthoDB" id="2860117at2"/>
<feature type="compositionally biased region" description="Basic and acidic residues" evidence="1">
    <location>
        <begin position="159"/>
        <end position="169"/>
    </location>
</feature>
<protein>
    <recommendedName>
        <fullName evidence="4">YqfQ-like protein</fullName>
    </recommendedName>
</protein>
<dbReference type="STRING" id="363870.NG54_17345"/>
<gene>
    <name evidence="2" type="ORF">NG54_17345</name>
</gene>
<feature type="compositionally biased region" description="Acidic residues" evidence="1">
    <location>
        <begin position="146"/>
        <end position="158"/>
    </location>
</feature>
<dbReference type="AlphaFoldDB" id="A0A0A6VC80"/>
<dbReference type="EMBL" id="JRUN01000091">
    <property type="protein sequence ID" value="KHD84154.1"/>
    <property type="molecule type" value="Genomic_DNA"/>
</dbReference>
<proteinExistence type="predicted"/>
<organism evidence="2 3">
    <name type="scientific">Heyndrickxia ginsengihumi</name>
    <dbReference type="NCBI Taxonomy" id="363870"/>
    <lineage>
        <taxon>Bacteria</taxon>
        <taxon>Bacillati</taxon>
        <taxon>Bacillota</taxon>
        <taxon>Bacilli</taxon>
        <taxon>Bacillales</taxon>
        <taxon>Bacillaceae</taxon>
        <taxon>Heyndrickxia</taxon>
    </lineage>
</organism>
<accession>A0A0A6VC80</accession>
<sequence length="224" mass="24173">MPPRNMSPFFGPMNPSRMQPMNGMQRNPFINMQQSSPFAPRMQMGARAANTGQGGGGILSRLFNRGSTNTAVNAANAFQRTAAGGGSLTRNLLNPTSISSFLNNTQNVLRTAQQVGPMIQQYGPIVKNLPAMWKLYRGLKNSSTDVENDSNESDESTESNEKESSKDIVSKNGLSSESSSNQKVSAKATSTSSSTSTNRKSKARQNVKSIKETKTGESVPKLFI</sequence>
<evidence type="ECO:0000313" key="2">
    <source>
        <dbReference type="EMBL" id="KHD84154.1"/>
    </source>
</evidence>
<feature type="region of interest" description="Disordered" evidence="1">
    <location>
        <begin position="142"/>
        <end position="224"/>
    </location>
</feature>
<reference evidence="2 3" key="1">
    <citation type="submission" date="2014-10" db="EMBL/GenBank/DDBJ databases">
        <title>Draft genome of phytase producing Bacillus ginsengihumi strain M2.11.</title>
        <authorList>
            <person name="Toymentseva A."/>
            <person name="Boulygina E.A."/>
            <person name="Kazakov S.V."/>
            <person name="Kayumov I."/>
            <person name="Suleimanova A.D."/>
            <person name="Mardanova A.M."/>
            <person name="Maria S.N."/>
            <person name="Sergey M.Y."/>
            <person name="Sharipova M.R."/>
        </authorList>
    </citation>
    <scope>NUCLEOTIDE SEQUENCE [LARGE SCALE GENOMIC DNA]</scope>
    <source>
        <strain evidence="2 3">M2.11</strain>
    </source>
</reference>
<evidence type="ECO:0000313" key="3">
    <source>
        <dbReference type="Proteomes" id="UP000030588"/>
    </source>
</evidence>